<dbReference type="Proteomes" id="UP001054902">
    <property type="component" value="Unassembled WGS sequence"/>
</dbReference>
<feature type="region of interest" description="Disordered" evidence="1">
    <location>
        <begin position="1"/>
        <end position="37"/>
    </location>
</feature>
<accession>A0AAD3CRH7</accession>
<sequence>MAGWSSLRADCSTEDIPIGANSPTAQHKAPRSLTSATQRPYLMTGEAVFANPASVQESEEGLTLSSSSSSLPPRTLAGCLPGTFGMMTCCSNWYRD</sequence>
<evidence type="ECO:0000256" key="1">
    <source>
        <dbReference type="SAM" id="MobiDB-lite"/>
    </source>
</evidence>
<evidence type="ECO:0000313" key="3">
    <source>
        <dbReference type="Proteomes" id="UP001054902"/>
    </source>
</evidence>
<proteinExistence type="predicted"/>
<dbReference type="AlphaFoldDB" id="A0AAD3CRH7"/>
<keyword evidence="3" id="KW-1185">Reference proteome</keyword>
<organism evidence="2 3">
    <name type="scientific">Chaetoceros tenuissimus</name>
    <dbReference type="NCBI Taxonomy" id="426638"/>
    <lineage>
        <taxon>Eukaryota</taxon>
        <taxon>Sar</taxon>
        <taxon>Stramenopiles</taxon>
        <taxon>Ochrophyta</taxon>
        <taxon>Bacillariophyta</taxon>
        <taxon>Coscinodiscophyceae</taxon>
        <taxon>Chaetocerotophycidae</taxon>
        <taxon>Chaetocerotales</taxon>
        <taxon>Chaetocerotaceae</taxon>
        <taxon>Chaetoceros</taxon>
    </lineage>
</organism>
<gene>
    <name evidence="2" type="ORF">CTEN210_07213</name>
</gene>
<feature type="compositionally biased region" description="Low complexity" evidence="1">
    <location>
        <begin position="61"/>
        <end position="71"/>
    </location>
</feature>
<reference evidence="2 3" key="1">
    <citation type="journal article" date="2021" name="Sci. Rep.">
        <title>The genome of the diatom Chaetoceros tenuissimus carries an ancient integrated fragment of an extant virus.</title>
        <authorList>
            <person name="Hongo Y."/>
            <person name="Kimura K."/>
            <person name="Takaki Y."/>
            <person name="Yoshida Y."/>
            <person name="Baba S."/>
            <person name="Kobayashi G."/>
            <person name="Nagasaki K."/>
            <person name="Hano T."/>
            <person name="Tomaru Y."/>
        </authorList>
    </citation>
    <scope>NUCLEOTIDE SEQUENCE [LARGE SCALE GENOMIC DNA]</scope>
    <source>
        <strain evidence="2 3">NIES-3715</strain>
    </source>
</reference>
<feature type="region of interest" description="Disordered" evidence="1">
    <location>
        <begin position="54"/>
        <end position="74"/>
    </location>
</feature>
<evidence type="ECO:0000313" key="2">
    <source>
        <dbReference type="EMBL" id="GFH50737.1"/>
    </source>
</evidence>
<protein>
    <submittedName>
        <fullName evidence="2">Uncharacterized protein</fullName>
    </submittedName>
</protein>
<dbReference type="EMBL" id="BLLK01000040">
    <property type="protein sequence ID" value="GFH50737.1"/>
    <property type="molecule type" value="Genomic_DNA"/>
</dbReference>
<name>A0AAD3CRH7_9STRA</name>
<comment type="caution">
    <text evidence="2">The sequence shown here is derived from an EMBL/GenBank/DDBJ whole genome shotgun (WGS) entry which is preliminary data.</text>
</comment>